<dbReference type="OrthoDB" id="5243679at2"/>
<name>A0A4R1BRF2_9ACTN</name>
<dbReference type="EMBL" id="SKBU01000006">
    <property type="protein sequence ID" value="TCJ19897.1"/>
    <property type="molecule type" value="Genomic_DNA"/>
</dbReference>
<evidence type="ECO:0000313" key="4">
    <source>
        <dbReference type="Proteomes" id="UP000295244"/>
    </source>
</evidence>
<accession>A0A4R1BRF2</accession>
<keyword evidence="2" id="KW-0472">Membrane</keyword>
<feature type="transmembrane region" description="Helical" evidence="2">
    <location>
        <begin position="12"/>
        <end position="29"/>
    </location>
</feature>
<keyword evidence="1" id="KW-0175">Coiled coil</keyword>
<evidence type="ECO:0000313" key="3">
    <source>
        <dbReference type="EMBL" id="TCJ19897.1"/>
    </source>
</evidence>
<feature type="coiled-coil region" evidence="1">
    <location>
        <begin position="126"/>
        <end position="165"/>
    </location>
</feature>
<keyword evidence="2" id="KW-1133">Transmembrane helix</keyword>
<protein>
    <submittedName>
        <fullName evidence="3">Uncharacterized protein</fullName>
    </submittedName>
</protein>
<keyword evidence="4" id="KW-1185">Reference proteome</keyword>
<keyword evidence="2" id="KW-0812">Transmembrane</keyword>
<dbReference type="RefSeq" id="WP_132688176.1">
    <property type="nucleotide sequence ID" value="NZ_SKBU01000006.1"/>
</dbReference>
<evidence type="ECO:0000256" key="2">
    <source>
        <dbReference type="SAM" id="Phobius"/>
    </source>
</evidence>
<sequence length="258" mass="28566">MFGRTVDAARRAARWGALGVSSAVGVVAVGEGWTLLALAAGAGIAVSGRWVLGARRRAQTQLERRARHNARALEAVAREDRLAAPQMRRLIELQSGLLESLELLPEEYEPLFEEEILLVVQEVDRMAQLARRRSALRRYLEGLDREGLRRRIRDLERDLSELRDPALRRPFESALASRRGELAGYREALDAIGVINAQLESAEALVSSLRGEVLALEAQEPVVLESSLEHLRDRVALFRRSLREVSGATEHLPAGGSS</sequence>
<dbReference type="AlphaFoldDB" id="A0A4R1BRF2"/>
<evidence type="ECO:0000256" key="1">
    <source>
        <dbReference type="SAM" id="Coils"/>
    </source>
</evidence>
<dbReference type="Proteomes" id="UP000295244">
    <property type="component" value="Unassembled WGS sequence"/>
</dbReference>
<proteinExistence type="predicted"/>
<feature type="transmembrane region" description="Helical" evidence="2">
    <location>
        <begin position="35"/>
        <end position="52"/>
    </location>
</feature>
<reference evidence="3 4" key="1">
    <citation type="submission" date="2019-03" db="EMBL/GenBank/DDBJ databases">
        <title>Whole genome sequence of a novel Rubrobacter taiwanensis strain, isolated from Yellowstone National Park.</title>
        <authorList>
            <person name="Freed S."/>
            <person name="Ramaley R.F."/>
            <person name="Kyndt J.A."/>
        </authorList>
    </citation>
    <scope>NUCLEOTIDE SEQUENCE [LARGE SCALE GENOMIC DNA]</scope>
    <source>
        <strain evidence="3 4">Yellowstone</strain>
    </source>
</reference>
<gene>
    <name evidence="3" type="ORF">E0L93_02780</name>
</gene>
<comment type="caution">
    <text evidence="3">The sequence shown here is derived from an EMBL/GenBank/DDBJ whole genome shotgun (WGS) entry which is preliminary data.</text>
</comment>
<organism evidence="3 4">
    <name type="scientific">Rubrobacter taiwanensis</name>
    <dbReference type="NCBI Taxonomy" id="185139"/>
    <lineage>
        <taxon>Bacteria</taxon>
        <taxon>Bacillati</taxon>
        <taxon>Actinomycetota</taxon>
        <taxon>Rubrobacteria</taxon>
        <taxon>Rubrobacterales</taxon>
        <taxon>Rubrobacteraceae</taxon>
        <taxon>Rubrobacter</taxon>
    </lineage>
</organism>